<feature type="transmembrane region" description="Helical" evidence="1">
    <location>
        <begin position="165"/>
        <end position="192"/>
    </location>
</feature>
<keyword evidence="1" id="KW-0472">Membrane</keyword>
<evidence type="ECO:0000256" key="1">
    <source>
        <dbReference type="SAM" id="Phobius"/>
    </source>
</evidence>
<dbReference type="RefSeq" id="WP_386668808.1">
    <property type="nucleotide sequence ID" value="NZ_JBHLTG010000002.1"/>
</dbReference>
<reference evidence="2 3" key="1">
    <citation type="submission" date="2024-09" db="EMBL/GenBank/DDBJ databases">
        <authorList>
            <person name="Sun Q."/>
            <person name="Mori K."/>
        </authorList>
    </citation>
    <scope>NUCLEOTIDE SEQUENCE [LARGE SCALE GENOMIC DNA]</scope>
    <source>
        <strain evidence="2 3">KCTC 23076</strain>
    </source>
</reference>
<comment type="caution">
    <text evidence="2">The sequence shown here is derived from an EMBL/GenBank/DDBJ whole genome shotgun (WGS) entry which is preliminary data.</text>
</comment>
<evidence type="ECO:0000313" key="3">
    <source>
        <dbReference type="Proteomes" id="UP001589896"/>
    </source>
</evidence>
<feature type="transmembrane region" description="Helical" evidence="1">
    <location>
        <begin position="15"/>
        <end position="34"/>
    </location>
</feature>
<keyword evidence="3" id="KW-1185">Reference proteome</keyword>
<evidence type="ECO:0008006" key="4">
    <source>
        <dbReference type="Google" id="ProtNLM"/>
    </source>
</evidence>
<name>A0ABV6RS21_9GAMM</name>
<dbReference type="Proteomes" id="UP001589896">
    <property type="component" value="Unassembled WGS sequence"/>
</dbReference>
<evidence type="ECO:0000313" key="2">
    <source>
        <dbReference type="EMBL" id="MFC0678718.1"/>
    </source>
</evidence>
<organism evidence="2 3">
    <name type="scientific">Lysobacter korlensis</name>
    <dbReference type="NCBI Taxonomy" id="553636"/>
    <lineage>
        <taxon>Bacteria</taxon>
        <taxon>Pseudomonadati</taxon>
        <taxon>Pseudomonadota</taxon>
        <taxon>Gammaproteobacteria</taxon>
        <taxon>Lysobacterales</taxon>
        <taxon>Lysobacteraceae</taxon>
        <taxon>Lysobacter</taxon>
    </lineage>
</organism>
<keyword evidence="1" id="KW-0812">Transmembrane</keyword>
<feature type="transmembrane region" description="Helical" evidence="1">
    <location>
        <begin position="76"/>
        <end position="97"/>
    </location>
</feature>
<gene>
    <name evidence="2" type="ORF">ACFFGH_12790</name>
</gene>
<feature type="transmembrane region" description="Helical" evidence="1">
    <location>
        <begin position="103"/>
        <end position="130"/>
    </location>
</feature>
<feature type="transmembrane region" description="Helical" evidence="1">
    <location>
        <begin position="40"/>
        <end position="64"/>
    </location>
</feature>
<accession>A0ABV6RS21</accession>
<sequence>MTTIAPEDFATKTRINAFALLPAPILVGIVMAVVSGPFELLPFVLGAAGWMIALVLRQPVALIAMRAGGQERAATIVGWFSGPAEELVRFGLVILILGNVQGALWAGFGWAAIEVVLIAVNGFAIAGLMTKDDPKSREAREILAAQGMMTGHHPLWGFLERLSAIALHIGFTLMIFANPWLVLITLPLHSVVNMAAARFAKSHVALTELGLAVVGAAVLLAGLLLSGG</sequence>
<feature type="transmembrane region" description="Helical" evidence="1">
    <location>
        <begin position="204"/>
        <end position="225"/>
    </location>
</feature>
<protein>
    <recommendedName>
        <fullName evidence="4">YhfC family intramembrane metalloprotease</fullName>
    </recommendedName>
</protein>
<keyword evidence="1" id="KW-1133">Transmembrane helix</keyword>
<proteinExistence type="predicted"/>
<dbReference type="EMBL" id="JBHLTG010000002">
    <property type="protein sequence ID" value="MFC0678718.1"/>
    <property type="molecule type" value="Genomic_DNA"/>
</dbReference>